<dbReference type="InterPro" id="IPR002933">
    <property type="entry name" value="Peptidase_M20"/>
</dbReference>
<dbReference type="SUPFAM" id="SSF55031">
    <property type="entry name" value="Bacterial exopeptidase dimerisation domain"/>
    <property type="match status" value="1"/>
</dbReference>
<evidence type="ECO:0000313" key="4">
    <source>
        <dbReference type="EMBL" id="RBP45714.1"/>
    </source>
</evidence>
<name>A0A366HS09_9BACT</name>
<dbReference type="Gene3D" id="3.40.630.10">
    <property type="entry name" value="Zn peptidases"/>
    <property type="match status" value="1"/>
</dbReference>
<protein>
    <submittedName>
        <fullName evidence="4">Glutamate carboxypeptidase</fullName>
    </submittedName>
</protein>
<dbReference type="EMBL" id="QNRR01000002">
    <property type="protein sequence ID" value="RBP45714.1"/>
    <property type="molecule type" value="Genomic_DNA"/>
</dbReference>
<dbReference type="GO" id="GO:0004180">
    <property type="term" value="F:carboxypeptidase activity"/>
    <property type="evidence" value="ECO:0007669"/>
    <property type="project" value="UniProtKB-KW"/>
</dbReference>
<dbReference type="Proteomes" id="UP000253426">
    <property type="component" value="Unassembled WGS sequence"/>
</dbReference>
<keyword evidence="4" id="KW-0645">Protease</keyword>
<evidence type="ECO:0000256" key="2">
    <source>
        <dbReference type="ARBA" id="ARBA00022801"/>
    </source>
</evidence>
<dbReference type="Gene3D" id="3.30.70.360">
    <property type="match status" value="1"/>
</dbReference>
<comment type="caution">
    <text evidence="4">The sequence shown here is derived from an EMBL/GenBank/DDBJ whole genome shotgun (WGS) entry which is preliminary data.</text>
</comment>
<keyword evidence="1" id="KW-0479">Metal-binding</keyword>
<dbReference type="InterPro" id="IPR011650">
    <property type="entry name" value="Peptidase_M20_dimer"/>
</dbReference>
<evidence type="ECO:0000259" key="3">
    <source>
        <dbReference type="Pfam" id="PF07687"/>
    </source>
</evidence>
<dbReference type="PANTHER" id="PTHR43808:SF9">
    <property type="entry name" value="BLL0789 PROTEIN"/>
    <property type="match status" value="1"/>
</dbReference>
<dbReference type="OrthoDB" id="9783294at2"/>
<evidence type="ECO:0000256" key="1">
    <source>
        <dbReference type="ARBA" id="ARBA00022723"/>
    </source>
</evidence>
<dbReference type="Pfam" id="PF01546">
    <property type="entry name" value="Peptidase_M20"/>
    <property type="match status" value="1"/>
</dbReference>
<gene>
    <name evidence="4" type="ORF">DES53_10296</name>
</gene>
<evidence type="ECO:0000313" key="5">
    <source>
        <dbReference type="Proteomes" id="UP000253426"/>
    </source>
</evidence>
<dbReference type="GO" id="GO:0046872">
    <property type="term" value="F:metal ion binding"/>
    <property type="evidence" value="ECO:0007669"/>
    <property type="project" value="UniProtKB-KW"/>
</dbReference>
<reference evidence="4 5" key="1">
    <citation type="submission" date="2018-06" db="EMBL/GenBank/DDBJ databases">
        <title>Genomic Encyclopedia of Type Strains, Phase IV (KMG-IV): sequencing the most valuable type-strain genomes for metagenomic binning, comparative biology and taxonomic classification.</title>
        <authorList>
            <person name="Goeker M."/>
        </authorList>
    </citation>
    <scope>NUCLEOTIDE SEQUENCE [LARGE SCALE GENOMIC DNA]</scope>
    <source>
        <strain evidence="4 5">DSM 25532</strain>
    </source>
</reference>
<dbReference type="InterPro" id="IPR036264">
    <property type="entry name" value="Bact_exopeptidase_dim_dom"/>
</dbReference>
<accession>A0A366HS09</accession>
<feature type="domain" description="Peptidase M20 dimerisation" evidence="3">
    <location>
        <begin position="198"/>
        <end position="295"/>
    </location>
</feature>
<proteinExistence type="predicted"/>
<dbReference type="AlphaFoldDB" id="A0A366HS09"/>
<keyword evidence="5" id="KW-1185">Reference proteome</keyword>
<dbReference type="RefSeq" id="WP_113957292.1">
    <property type="nucleotide sequence ID" value="NZ_QNRR01000002.1"/>
</dbReference>
<dbReference type="SUPFAM" id="SSF53187">
    <property type="entry name" value="Zn-dependent exopeptidases"/>
    <property type="match status" value="1"/>
</dbReference>
<organism evidence="4 5">
    <name type="scientific">Roseimicrobium gellanilyticum</name>
    <dbReference type="NCBI Taxonomy" id="748857"/>
    <lineage>
        <taxon>Bacteria</taxon>
        <taxon>Pseudomonadati</taxon>
        <taxon>Verrucomicrobiota</taxon>
        <taxon>Verrucomicrobiia</taxon>
        <taxon>Verrucomicrobiales</taxon>
        <taxon>Verrucomicrobiaceae</taxon>
        <taxon>Roseimicrobium</taxon>
    </lineage>
</organism>
<keyword evidence="4" id="KW-0121">Carboxypeptidase</keyword>
<dbReference type="PANTHER" id="PTHR43808">
    <property type="entry name" value="ACETYLORNITHINE DEACETYLASE"/>
    <property type="match status" value="1"/>
</dbReference>
<keyword evidence="2" id="KW-0378">Hydrolase</keyword>
<dbReference type="InterPro" id="IPR050072">
    <property type="entry name" value="Peptidase_M20A"/>
</dbReference>
<sequence>MVDDLLPRLKDSLSRRLPDAMYWLERMVKVNSFTSHPAGVNQVGALTTVCFADLGFRAESVPSTDATYGAHLFLCRGETAKRKILLVTHLDTVFPAEEEQRNHFHWQEAPGEERIYGPGTVDIKGGTVLIWLVLQALRECAPEIFENTQWLVAANASEEVLSSDFAQRTAERCQEGVDAVLVFEGGPRDGAEWHLVTSRKGRAEYRICAEGNAAHAGSSHANGVNAIVGICDAVRKAAALTNYAADLTVNVGSISGGTVTNRVPHEAAAELEMRAYEPDILRRAGEAVEALASKTENGTKITIQCLGTTPAWPNDAATQGLFAKWEAAADLLGMPMKSVPRGGLSDANYLCHLGPTLDGLGPSGGNAHCSERSTDGTKVPEYVDVPSFIPKAMLTALALVRMLEEKA</sequence>
<dbReference type="Pfam" id="PF07687">
    <property type="entry name" value="M20_dimer"/>
    <property type="match status" value="1"/>
</dbReference>